<keyword evidence="3" id="KW-1185">Reference proteome</keyword>
<dbReference type="STRING" id="529505.SAMN05421761_109127"/>
<dbReference type="InterPro" id="IPR004360">
    <property type="entry name" value="Glyas_Fos-R_dOase_dom"/>
</dbReference>
<dbReference type="Pfam" id="PF00903">
    <property type="entry name" value="Glyoxalase"/>
    <property type="match status" value="1"/>
</dbReference>
<dbReference type="EMBL" id="FTOP01000009">
    <property type="protein sequence ID" value="SIS96667.1"/>
    <property type="molecule type" value="Genomic_DNA"/>
</dbReference>
<dbReference type="RefSeq" id="WP_076501675.1">
    <property type="nucleotide sequence ID" value="NZ_FTOP01000009.1"/>
</dbReference>
<organism evidence="2 3">
    <name type="scientific">Belliella pelovolcani</name>
    <dbReference type="NCBI Taxonomy" id="529505"/>
    <lineage>
        <taxon>Bacteria</taxon>
        <taxon>Pseudomonadati</taxon>
        <taxon>Bacteroidota</taxon>
        <taxon>Cytophagia</taxon>
        <taxon>Cytophagales</taxon>
        <taxon>Cyclobacteriaceae</taxon>
        <taxon>Belliella</taxon>
    </lineage>
</organism>
<protein>
    <submittedName>
        <fullName evidence="2">2,6-dichloro-p-hydroquinone 1,2-dioxygenase/glyoxalase family protein</fullName>
    </submittedName>
</protein>
<dbReference type="AlphaFoldDB" id="A0A1N7NE66"/>
<dbReference type="InterPro" id="IPR037523">
    <property type="entry name" value="VOC_core"/>
</dbReference>
<gene>
    <name evidence="2" type="ORF">SAMN05421761_109127</name>
</gene>
<keyword evidence="2" id="KW-0560">Oxidoreductase</keyword>
<dbReference type="Proteomes" id="UP000186026">
    <property type="component" value="Unassembled WGS sequence"/>
</dbReference>
<evidence type="ECO:0000259" key="1">
    <source>
        <dbReference type="PROSITE" id="PS51819"/>
    </source>
</evidence>
<sequence>MNNPADYITGLHHLTVSVGSAQEDIDFVTQVLGMRMIKQTVLFDGAASIYHLYYANADAEVGSVWTTFPFKKAGVYGRKGSGQIETSSFSVPTASLEFWVKHLNKHNVPHSGIIERFGDKMITFEDRCGIGMAVVGCDNDNRNAWETEEISKENGIRGLFGATIRSRDIIEMDFYLTKVLNFSKVGQDGDFHRYHIKDGGAQKTIELHHVPDMEQGSWTFAVGIPHHIAFATAKDEHNLELKAYIEGFGYTDVTELKDRNYFHSIYNRTPSGALFEFATSDIGFAIDEEENLLGHQLLLPPVFEHRREEIVKPLEEIVLPKYLQV</sequence>
<dbReference type="PANTHER" id="PTHR36110:SF2">
    <property type="entry name" value="RING-CLEAVING DIOXYGENASE MHQE-RELATED"/>
    <property type="match status" value="1"/>
</dbReference>
<evidence type="ECO:0000313" key="2">
    <source>
        <dbReference type="EMBL" id="SIS96667.1"/>
    </source>
</evidence>
<accession>A0A1N7NE66</accession>
<dbReference type="PROSITE" id="PS51819">
    <property type="entry name" value="VOC"/>
    <property type="match status" value="2"/>
</dbReference>
<dbReference type="GO" id="GO:0051213">
    <property type="term" value="F:dioxygenase activity"/>
    <property type="evidence" value="ECO:0007669"/>
    <property type="project" value="UniProtKB-KW"/>
</dbReference>
<name>A0A1N7NE66_9BACT</name>
<dbReference type="SUPFAM" id="SSF54593">
    <property type="entry name" value="Glyoxalase/Bleomycin resistance protein/Dihydroxybiphenyl dioxygenase"/>
    <property type="match status" value="1"/>
</dbReference>
<dbReference type="OrthoDB" id="9785698at2"/>
<keyword evidence="2" id="KW-0223">Dioxygenase</keyword>
<dbReference type="PANTHER" id="PTHR36110">
    <property type="entry name" value="RING-CLEAVING DIOXYGENASE MHQE-RELATED"/>
    <property type="match status" value="1"/>
</dbReference>
<evidence type="ECO:0000313" key="3">
    <source>
        <dbReference type="Proteomes" id="UP000186026"/>
    </source>
</evidence>
<dbReference type="InterPro" id="IPR052537">
    <property type="entry name" value="Extradiol_RC_dioxygenase"/>
</dbReference>
<dbReference type="InterPro" id="IPR029068">
    <property type="entry name" value="Glyas_Bleomycin-R_OHBP_Dase"/>
</dbReference>
<feature type="domain" description="VOC" evidence="1">
    <location>
        <begin position="10"/>
        <end position="137"/>
    </location>
</feature>
<reference evidence="3" key="1">
    <citation type="submission" date="2017-01" db="EMBL/GenBank/DDBJ databases">
        <authorList>
            <person name="Varghese N."/>
            <person name="Submissions S."/>
        </authorList>
    </citation>
    <scope>NUCLEOTIDE SEQUENCE [LARGE SCALE GENOMIC DNA]</scope>
    <source>
        <strain evidence="3">DSM 46698</strain>
    </source>
</reference>
<proteinExistence type="predicted"/>
<dbReference type="Gene3D" id="3.10.180.10">
    <property type="entry name" value="2,3-Dihydroxybiphenyl 1,2-Dioxygenase, domain 1"/>
    <property type="match status" value="2"/>
</dbReference>
<feature type="domain" description="VOC" evidence="1">
    <location>
        <begin position="158"/>
        <end position="280"/>
    </location>
</feature>